<organism evidence="1 2">
    <name type="scientific">Cryobacterium roopkundense</name>
    <dbReference type="NCBI Taxonomy" id="1001240"/>
    <lineage>
        <taxon>Bacteria</taxon>
        <taxon>Bacillati</taxon>
        <taxon>Actinomycetota</taxon>
        <taxon>Actinomycetes</taxon>
        <taxon>Micrococcales</taxon>
        <taxon>Microbacteriaceae</taxon>
        <taxon>Cryobacterium</taxon>
    </lineage>
</organism>
<sequence>MSGPRIIALEQIGEFVDGAHTSFLLSGEAFRKLASVTLTLGFKRDDVADTNTAITSNMMGHNLTSIQEFV</sequence>
<dbReference type="AlphaFoldDB" id="A0A099J2S2"/>
<protein>
    <submittedName>
        <fullName evidence="1">Uncharacterized protein</fullName>
    </submittedName>
</protein>
<evidence type="ECO:0000313" key="1">
    <source>
        <dbReference type="EMBL" id="KGJ71748.1"/>
    </source>
</evidence>
<gene>
    <name evidence="1" type="ORF">GY21_20085</name>
</gene>
<proteinExistence type="predicted"/>
<reference evidence="1 2" key="1">
    <citation type="submission" date="2014-08" db="EMBL/GenBank/DDBJ databases">
        <authorList>
            <person name="Sisinthy S."/>
        </authorList>
    </citation>
    <scope>NUCLEOTIDE SEQUENCE [LARGE SCALE GENOMIC DNA]</scope>
    <source>
        <strain evidence="1 2">RuG17</strain>
    </source>
</reference>
<evidence type="ECO:0000313" key="2">
    <source>
        <dbReference type="Proteomes" id="UP000029864"/>
    </source>
</evidence>
<name>A0A099J2S2_9MICO</name>
<dbReference type="Proteomes" id="UP000029864">
    <property type="component" value="Unassembled WGS sequence"/>
</dbReference>
<keyword evidence="2" id="KW-1185">Reference proteome</keyword>
<accession>A0A099J2S2</accession>
<dbReference type="EMBL" id="JPXF01000139">
    <property type="protein sequence ID" value="KGJ71748.1"/>
    <property type="molecule type" value="Genomic_DNA"/>
</dbReference>
<comment type="caution">
    <text evidence="1">The sequence shown here is derived from an EMBL/GenBank/DDBJ whole genome shotgun (WGS) entry which is preliminary data.</text>
</comment>